<keyword evidence="2" id="KW-0805">Transcription regulation</keyword>
<comment type="caution">
    <text evidence="7">The sequence shown here is derived from an EMBL/GenBank/DDBJ whole genome shotgun (WGS) entry which is preliminary data.</text>
</comment>
<keyword evidence="5" id="KW-0804">Transcription</keyword>
<reference evidence="7" key="1">
    <citation type="submission" date="2021-01" db="EMBL/GenBank/DDBJ databases">
        <title>Whole genome shotgun sequence of Demequina activiva NBRC 110675.</title>
        <authorList>
            <person name="Komaki H."/>
            <person name="Tamura T."/>
        </authorList>
    </citation>
    <scope>NUCLEOTIDE SEQUENCE</scope>
    <source>
        <strain evidence="7">NBRC 110675</strain>
    </source>
</reference>
<dbReference type="SUPFAM" id="SSF88659">
    <property type="entry name" value="Sigma3 and sigma4 domains of RNA polymerase sigma factors"/>
    <property type="match status" value="1"/>
</dbReference>
<evidence type="ECO:0000313" key="7">
    <source>
        <dbReference type="EMBL" id="GIG53323.1"/>
    </source>
</evidence>
<organism evidence="7 8">
    <name type="scientific">Demequina activiva</name>
    <dbReference type="NCBI Taxonomy" id="1582364"/>
    <lineage>
        <taxon>Bacteria</taxon>
        <taxon>Bacillati</taxon>
        <taxon>Actinomycetota</taxon>
        <taxon>Actinomycetes</taxon>
        <taxon>Micrococcales</taxon>
        <taxon>Demequinaceae</taxon>
        <taxon>Demequina</taxon>
    </lineage>
</organism>
<dbReference type="InterPro" id="IPR014284">
    <property type="entry name" value="RNA_pol_sigma-70_dom"/>
</dbReference>
<evidence type="ECO:0000256" key="3">
    <source>
        <dbReference type="ARBA" id="ARBA00023082"/>
    </source>
</evidence>
<proteinExistence type="inferred from homology"/>
<dbReference type="Gene3D" id="1.10.10.10">
    <property type="entry name" value="Winged helix-like DNA-binding domain superfamily/Winged helix DNA-binding domain"/>
    <property type="match status" value="1"/>
</dbReference>
<evidence type="ECO:0000256" key="4">
    <source>
        <dbReference type="ARBA" id="ARBA00023125"/>
    </source>
</evidence>
<keyword evidence="4" id="KW-0238">DNA-binding</keyword>
<keyword evidence="3" id="KW-0731">Sigma factor</keyword>
<evidence type="ECO:0000256" key="1">
    <source>
        <dbReference type="ARBA" id="ARBA00010641"/>
    </source>
</evidence>
<dbReference type="Pfam" id="PF08281">
    <property type="entry name" value="Sigma70_r4_2"/>
    <property type="match status" value="1"/>
</dbReference>
<evidence type="ECO:0000259" key="6">
    <source>
        <dbReference type="Pfam" id="PF08281"/>
    </source>
</evidence>
<evidence type="ECO:0000256" key="2">
    <source>
        <dbReference type="ARBA" id="ARBA00023015"/>
    </source>
</evidence>
<dbReference type="GO" id="GO:0003677">
    <property type="term" value="F:DNA binding"/>
    <property type="evidence" value="ECO:0007669"/>
    <property type="project" value="UniProtKB-KW"/>
</dbReference>
<dbReference type="Gene3D" id="1.10.1740.10">
    <property type="match status" value="1"/>
</dbReference>
<feature type="domain" description="RNA polymerase sigma factor 70 region 4 type 2" evidence="6">
    <location>
        <begin position="106"/>
        <end position="156"/>
    </location>
</feature>
<dbReference type="PANTHER" id="PTHR43133:SF52">
    <property type="entry name" value="ECF RNA POLYMERASE SIGMA FACTOR SIGL"/>
    <property type="match status" value="1"/>
</dbReference>
<dbReference type="CDD" id="cd06171">
    <property type="entry name" value="Sigma70_r4"/>
    <property type="match status" value="1"/>
</dbReference>
<name>A0A919UK37_9MICO</name>
<dbReference type="RefSeq" id="WP_203652805.1">
    <property type="nucleotide sequence ID" value="NZ_BONR01000001.1"/>
</dbReference>
<protein>
    <recommendedName>
        <fullName evidence="6">RNA polymerase sigma factor 70 region 4 type 2 domain-containing protein</fullName>
    </recommendedName>
</protein>
<dbReference type="GO" id="GO:0006352">
    <property type="term" value="P:DNA-templated transcription initiation"/>
    <property type="evidence" value="ECO:0007669"/>
    <property type="project" value="InterPro"/>
</dbReference>
<accession>A0A919UK37</accession>
<dbReference type="InterPro" id="IPR013324">
    <property type="entry name" value="RNA_pol_sigma_r3/r4-like"/>
</dbReference>
<keyword evidence="8" id="KW-1185">Reference proteome</keyword>
<dbReference type="NCBIfam" id="TIGR02937">
    <property type="entry name" value="sigma70-ECF"/>
    <property type="match status" value="1"/>
</dbReference>
<dbReference type="GO" id="GO:0016987">
    <property type="term" value="F:sigma factor activity"/>
    <property type="evidence" value="ECO:0007669"/>
    <property type="project" value="UniProtKB-KW"/>
</dbReference>
<dbReference type="PANTHER" id="PTHR43133">
    <property type="entry name" value="RNA POLYMERASE ECF-TYPE SIGMA FACTO"/>
    <property type="match status" value="1"/>
</dbReference>
<dbReference type="Proteomes" id="UP000652354">
    <property type="component" value="Unassembled WGS sequence"/>
</dbReference>
<dbReference type="SUPFAM" id="SSF88946">
    <property type="entry name" value="Sigma2 domain of RNA polymerase sigma factors"/>
    <property type="match status" value="1"/>
</dbReference>
<evidence type="ECO:0000313" key="8">
    <source>
        <dbReference type="Proteomes" id="UP000652354"/>
    </source>
</evidence>
<sequence length="165" mass="17464">MAPVPGVRERVAAFVAHEYGKVVAAVTLATRDRDRAEDAVQDALVAALSSDTPPDNVAAWVTVTAINHVRMAHRRSGAQARAYAKLPPEPEQMDDATGQVVDSLTVHDAVAALPDGQQQIVTLYYYLDTPVADIAQALGVTTGTVKTQLHRARSALGSTLGKEAP</sequence>
<dbReference type="InterPro" id="IPR036388">
    <property type="entry name" value="WH-like_DNA-bd_sf"/>
</dbReference>
<gene>
    <name evidence="7" type="ORF">Dac01nite_00750</name>
</gene>
<comment type="similarity">
    <text evidence="1">Belongs to the sigma-70 factor family. ECF subfamily.</text>
</comment>
<dbReference type="InterPro" id="IPR039425">
    <property type="entry name" value="RNA_pol_sigma-70-like"/>
</dbReference>
<dbReference type="InterPro" id="IPR013325">
    <property type="entry name" value="RNA_pol_sigma_r2"/>
</dbReference>
<dbReference type="AlphaFoldDB" id="A0A919UK37"/>
<dbReference type="EMBL" id="BONR01000001">
    <property type="protein sequence ID" value="GIG53323.1"/>
    <property type="molecule type" value="Genomic_DNA"/>
</dbReference>
<evidence type="ECO:0000256" key="5">
    <source>
        <dbReference type="ARBA" id="ARBA00023163"/>
    </source>
</evidence>
<dbReference type="InterPro" id="IPR013249">
    <property type="entry name" value="RNA_pol_sigma70_r4_t2"/>
</dbReference>